<evidence type="ECO:0000313" key="4">
    <source>
        <dbReference type="EMBL" id="SVB82859.1"/>
    </source>
</evidence>
<protein>
    <submittedName>
        <fullName evidence="4">Uncharacterized protein</fullName>
    </submittedName>
</protein>
<dbReference type="GO" id="GO:0051156">
    <property type="term" value="P:glucose 6-phosphate metabolic process"/>
    <property type="evidence" value="ECO:0007669"/>
    <property type="project" value="TreeGrafter"/>
</dbReference>
<dbReference type="PANTHER" id="PTHR11469:SF1">
    <property type="entry name" value="GLUCOSE-6-PHOSPHATE ISOMERASE"/>
    <property type="match status" value="1"/>
</dbReference>
<keyword evidence="1" id="KW-0312">Gluconeogenesis</keyword>
<evidence type="ECO:0000256" key="2">
    <source>
        <dbReference type="ARBA" id="ARBA00023152"/>
    </source>
</evidence>
<reference evidence="4" key="1">
    <citation type="submission" date="2018-05" db="EMBL/GenBank/DDBJ databases">
        <authorList>
            <person name="Lanie J.A."/>
            <person name="Ng W.-L."/>
            <person name="Kazmierczak K.M."/>
            <person name="Andrzejewski T.M."/>
            <person name="Davidsen T.M."/>
            <person name="Wayne K.J."/>
            <person name="Tettelin H."/>
            <person name="Glass J.I."/>
            <person name="Rusch D."/>
            <person name="Podicherti R."/>
            <person name="Tsui H.-C.T."/>
            <person name="Winkler M.E."/>
        </authorList>
    </citation>
    <scope>NUCLEOTIDE SEQUENCE</scope>
</reference>
<name>A0A382H6R2_9ZZZZ</name>
<dbReference type="PANTHER" id="PTHR11469">
    <property type="entry name" value="GLUCOSE-6-PHOSPHATE ISOMERASE"/>
    <property type="match status" value="1"/>
</dbReference>
<dbReference type="Gene3D" id="3.40.50.10490">
    <property type="entry name" value="Glucose-6-phosphate isomerase like protein, domain 1"/>
    <property type="match status" value="2"/>
</dbReference>
<keyword evidence="3" id="KW-0413">Isomerase</keyword>
<dbReference type="InterPro" id="IPR035482">
    <property type="entry name" value="SIS_PGI_2"/>
</dbReference>
<dbReference type="InterPro" id="IPR046348">
    <property type="entry name" value="SIS_dom_sf"/>
</dbReference>
<dbReference type="SUPFAM" id="SSF53697">
    <property type="entry name" value="SIS domain"/>
    <property type="match status" value="1"/>
</dbReference>
<dbReference type="CDD" id="cd05016">
    <property type="entry name" value="SIS_PGI_2"/>
    <property type="match status" value="1"/>
</dbReference>
<dbReference type="InterPro" id="IPR001672">
    <property type="entry name" value="G6P_Isomerase"/>
</dbReference>
<organism evidence="4">
    <name type="scientific">marine metagenome</name>
    <dbReference type="NCBI Taxonomy" id="408172"/>
    <lineage>
        <taxon>unclassified sequences</taxon>
        <taxon>metagenomes</taxon>
        <taxon>ecological metagenomes</taxon>
    </lineage>
</organism>
<gene>
    <name evidence="4" type="ORF">METZ01_LOCUS235713</name>
</gene>
<dbReference type="PRINTS" id="PR00662">
    <property type="entry name" value="G6PISOMERASE"/>
</dbReference>
<accession>A0A382H6R2</accession>
<dbReference type="PROSITE" id="PS51463">
    <property type="entry name" value="P_GLUCOSE_ISOMERASE_3"/>
    <property type="match status" value="1"/>
</dbReference>
<evidence type="ECO:0000256" key="3">
    <source>
        <dbReference type="ARBA" id="ARBA00023235"/>
    </source>
</evidence>
<keyword evidence="2" id="KW-0324">Glycolysis</keyword>
<proteinExistence type="predicted"/>
<dbReference type="GO" id="GO:0006096">
    <property type="term" value="P:glycolytic process"/>
    <property type="evidence" value="ECO:0007669"/>
    <property type="project" value="UniProtKB-KW"/>
</dbReference>
<dbReference type="GO" id="GO:0004347">
    <property type="term" value="F:glucose-6-phosphate isomerase activity"/>
    <property type="evidence" value="ECO:0007669"/>
    <property type="project" value="InterPro"/>
</dbReference>
<dbReference type="GO" id="GO:0097367">
    <property type="term" value="F:carbohydrate derivative binding"/>
    <property type="evidence" value="ECO:0007669"/>
    <property type="project" value="InterPro"/>
</dbReference>
<dbReference type="GO" id="GO:0006094">
    <property type="term" value="P:gluconeogenesis"/>
    <property type="evidence" value="ECO:0007669"/>
    <property type="project" value="UniProtKB-KW"/>
</dbReference>
<dbReference type="GO" id="GO:0048029">
    <property type="term" value="F:monosaccharide binding"/>
    <property type="evidence" value="ECO:0007669"/>
    <property type="project" value="TreeGrafter"/>
</dbReference>
<dbReference type="AlphaFoldDB" id="A0A382H6R2"/>
<evidence type="ECO:0000256" key="1">
    <source>
        <dbReference type="ARBA" id="ARBA00022432"/>
    </source>
</evidence>
<dbReference type="Pfam" id="PF00342">
    <property type="entry name" value="PGI"/>
    <property type="match status" value="1"/>
</dbReference>
<sequence>MDFKFPENLEEINNHINSVWRNLPSLTITSDQNLLDETINITQEFAKNKKRFIVFGTGGSNLGARALINISPEKLDNKIYFHDNIDPIFFEKSLSNIDFTSTGFIIISKSGKTPETLSQLGAIVQLASNNNSLLTFYSNCLIITQFKASPLFNIAKNNNCLLLEHKEDIGGRYSIFSNVGMVPAIIAGLDAKEIHRGARRVIENDHKDNLFKLGQLFKFQKKISLTSSVIMTYSDALQYFGKWYLQLWAESIGKDKKGITAIHSIGTTDQHSQLQLYLDGPKDKFFTFITTNHSNKGFIINKDIMNEEKVDYLVNKKMGDLMQAEQQATLDTFGQNNIKFREIYIPIIDTYSIGSLMALSIIETVAACVYFEVNPFNQPAVEQGKRLTKQYLR</sequence>
<dbReference type="GO" id="GO:0005829">
    <property type="term" value="C:cytosol"/>
    <property type="evidence" value="ECO:0007669"/>
    <property type="project" value="TreeGrafter"/>
</dbReference>
<dbReference type="EMBL" id="UINC01059445">
    <property type="protein sequence ID" value="SVB82859.1"/>
    <property type="molecule type" value="Genomic_DNA"/>
</dbReference>